<gene>
    <name evidence="2" type="ORF">L1F33_01005</name>
</gene>
<dbReference type="Proteomes" id="UP001065265">
    <property type="component" value="Chromosome"/>
</dbReference>
<dbReference type="InterPro" id="IPR043129">
    <property type="entry name" value="ATPase_NBD"/>
</dbReference>
<dbReference type="EMBL" id="CP092471">
    <property type="protein sequence ID" value="UVI39575.1"/>
    <property type="molecule type" value="Genomic_DNA"/>
</dbReference>
<sequence length="512" mass="55891">MNGHAPSRRPRAERPLPRRAVIDIGSNTVRLVIYGGPLRAPVTLWNEKVAPQLGKALDANGGAIPDEAMDEAIAALARYRHIVDDLGIEQVDAVATAAARDATNGPELLRRAAEAGFAVRLLEGSEEARLSALGVISAFRDARGTVADLGGGSLELIRIEGGECQDGISLPLGTLRLAALREKDHFRRRVADMLTGAQWTPSMGEPLYLVGGTWRAFASFAMRSSDYPLTDPHGFELGAEEADALAAQLVRSKPARLTDVRGVSAMRAEKLPDAAALLRVMLKELRPEKLVFSSWGLREGLLYDRLDPLEKSRDPLIAGISAFAVQRHATITDAALLAAWTADMAHGDGESSERLRLAAGQLAIALHRVEPNLRVNYATEWALDKRWVWIDARGRAMICAALFGSLGRIALPDTLRMLAGDDDLREAVGWGLAFRLARQLGASSKVSLTTSALRAKKRSLVLRLDKSRAALFTWPVERDLEMLADWLGLSPKTEIDVFIFDEQDEQDEELLR</sequence>
<accession>A0ABY5SZG4</accession>
<protein>
    <submittedName>
        <fullName evidence="2">Ppx/GppA family phosphatase</fullName>
    </submittedName>
</protein>
<dbReference type="Gene3D" id="3.30.420.150">
    <property type="entry name" value="Exopolyphosphatase. Domain 2"/>
    <property type="match status" value="1"/>
</dbReference>
<organism evidence="2 3">
    <name type="scientific">Qipengyuania spongiae</name>
    <dbReference type="NCBI Taxonomy" id="2909673"/>
    <lineage>
        <taxon>Bacteria</taxon>
        <taxon>Pseudomonadati</taxon>
        <taxon>Pseudomonadota</taxon>
        <taxon>Alphaproteobacteria</taxon>
        <taxon>Sphingomonadales</taxon>
        <taxon>Erythrobacteraceae</taxon>
        <taxon>Qipengyuania</taxon>
    </lineage>
</organism>
<dbReference type="Gene3D" id="1.10.3210.10">
    <property type="entry name" value="Hypothetical protein af1432"/>
    <property type="match status" value="1"/>
</dbReference>
<dbReference type="CDD" id="cd24052">
    <property type="entry name" value="ASKHA_NBD_HpPPX-GppA-like"/>
    <property type="match status" value="1"/>
</dbReference>
<dbReference type="Gene3D" id="3.30.420.40">
    <property type="match status" value="1"/>
</dbReference>
<evidence type="ECO:0000313" key="2">
    <source>
        <dbReference type="EMBL" id="UVI39575.1"/>
    </source>
</evidence>
<evidence type="ECO:0000259" key="1">
    <source>
        <dbReference type="Pfam" id="PF02541"/>
    </source>
</evidence>
<evidence type="ECO:0000313" key="3">
    <source>
        <dbReference type="Proteomes" id="UP001065265"/>
    </source>
</evidence>
<dbReference type="InterPro" id="IPR050273">
    <property type="entry name" value="GppA/Ppx_hydrolase"/>
</dbReference>
<dbReference type="PANTHER" id="PTHR30005">
    <property type="entry name" value="EXOPOLYPHOSPHATASE"/>
    <property type="match status" value="1"/>
</dbReference>
<feature type="domain" description="Ppx/GppA phosphatase N-terminal" evidence="1">
    <location>
        <begin position="44"/>
        <end position="307"/>
    </location>
</feature>
<dbReference type="Pfam" id="PF02541">
    <property type="entry name" value="Ppx-GppA"/>
    <property type="match status" value="1"/>
</dbReference>
<name>A0ABY5SZG4_9SPHN</name>
<keyword evidence="3" id="KW-1185">Reference proteome</keyword>
<proteinExistence type="predicted"/>
<dbReference type="SUPFAM" id="SSF53067">
    <property type="entry name" value="Actin-like ATPase domain"/>
    <property type="match status" value="2"/>
</dbReference>
<reference evidence="2" key="1">
    <citation type="submission" date="2022-02" db="EMBL/GenBank/DDBJ databases">
        <title>Qipengyuania spongiae sp. nov., isolated from marine sponge.</title>
        <authorList>
            <person name="Li Z."/>
            <person name="Zhang M."/>
        </authorList>
    </citation>
    <scope>NUCLEOTIDE SEQUENCE</scope>
    <source>
        <strain evidence="2">PHS-Z21</strain>
    </source>
</reference>
<dbReference type="InterPro" id="IPR003695">
    <property type="entry name" value="Ppx_GppA_N"/>
</dbReference>
<dbReference type="RefSeq" id="WP_265559077.1">
    <property type="nucleotide sequence ID" value="NZ_CP092471.1"/>
</dbReference>
<dbReference type="PANTHER" id="PTHR30005:SF0">
    <property type="entry name" value="RETROGRADE REGULATION PROTEIN 2"/>
    <property type="match status" value="1"/>
</dbReference>